<dbReference type="InterPro" id="IPR005135">
    <property type="entry name" value="Endo/exonuclease/phosphatase"/>
</dbReference>
<reference evidence="8" key="1">
    <citation type="submission" date="2022-11" db="UniProtKB">
        <authorList>
            <consortium name="EnsemblMetazoa"/>
        </authorList>
    </citation>
    <scope>IDENTIFICATION</scope>
</reference>
<evidence type="ECO:0000313" key="8">
    <source>
        <dbReference type="EnsemblMetazoa" id="XP_038071620.1"/>
    </source>
</evidence>
<dbReference type="GeneID" id="119740402"/>
<dbReference type="InterPro" id="IPR017766">
    <property type="entry name" value="Sphingomyelinase/PLipase_C"/>
</dbReference>
<dbReference type="GO" id="GO:0005576">
    <property type="term" value="C:extracellular region"/>
    <property type="evidence" value="ECO:0007669"/>
    <property type="project" value="InterPro"/>
</dbReference>
<evidence type="ECO:0000256" key="4">
    <source>
        <dbReference type="ARBA" id="ARBA00022801"/>
    </source>
</evidence>
<comment type="similarity">
    <text evidence="1">Belongs to the neutral sphingomyelinase family.</text>
</comment>
<keyword evidence="4" id="KW-0378">Hydrolase</keyword>
<feature type="signal peptide" evidence="6">
    <location>
        <begin position="1"/>
        <end position="23"/>
    </location>
</feature>
<dbReference type="Pfam" id="PF03372">
    <property type="entry name" value="Exo_endo_phos"/>
    <property type="match status" value="1"/>
</dbReference>
<name>A0A914B727_PATMI</name>
<dbReference type="SUPFAM" id="SSF56219">
    <property type="entry name" value="DNase I-like"/>
    <property type="match status" value="1"/>
</dbReference>
<feature type="domain" description="Endonuclease/exonuclease/phosphatase" evidence="7">
    <location>
        <begin position="100"/>
        <end position="367"/>
    </location>
</feature>
<evidence type="ECO:0000313" key="9">
    <source>
        <dbReference type="Proteomes" id="UP000887568"/>
    </source>
</evidence>
<dbReference type="InterPro" id="IPR036691">
    <property type="entry name" value="Endo/exonu/phosph_ase_sf"/>
</dbReference>
<dbReference type="Proteomes" id="UP000887568">
    <property type="component" value="Unplaced"/>
</dbReference>
<protein>
    <recommendedName>
        <fullName evidence="2">sphingomyelin phosphodiesterase</fullName>
        <ecNumber evidence="2">3.1.4.12</ecNumber>
    </recommendedName>
</protein>
<dbReference type="AlphaFoldDB" id="A0A914B727"/>
<dbReference type="OMA" id="ISIHIGS"/>
<evidence type="ECO:0000259" key="7">
    <source>
        <dbReference type="Pfam" id="PF03372"/>
    </source>
</evidence>
<dbReference type="EnsemblMetazoa" id="XM_038215692.1">
    <property type="protein sequence ID" value="XP_038071620.1"/>
    <property type="gene ID" value="LOC119740402"/>
</dbReference>
<dbReference type="EC" id="3.1.4.12" evidence="2"/>
<evidence type="ECO:0000256" key="5">
    <source>
        <dbReference type="ARBA" id="ARBA00049371"/>
    </source>
</evidence>
<evidence type="ECO:0000256" key="3">
    <source>
        <dbReference type="ARBA" id="ARBA00022729"/>
    </source>
</evidence>
<proteinExistence type="inferred from homology"/>
<dbReference type="RefSeq" id="XP_038071620.1">
    <property type="nucleotide sequence ID" value="XM_038215692.1"/>
</dbReference>
<comment type="catalytic activity">
    <reaction evidence="5">
        <text>N-(hexadecanoyl)-sphing-4-enine-1-phosphocholine + H2O = N-hexadecanoylsphing-4-enine + phosphocholine + H(+)</text>
        <dbReference type="Rhea" id="RHEA:45644"/>
        <dbReference type="ChEBI" id="CHEBI:15377"/>
        <dbReference type="ChEBI" id="CHEBI:15378"/>
        <dbReference type="ChEBI" id="CHEBI:72959"/>
        <dbReference type="ChEBI" id="CHEBI:78646"/>
        <dbReference type="ChEBI" id="CHEBI:295975"/>
    </reaction>
    <physiologicalReaction direction="left-to-right" evidence="5">
        <dbReference type="Rhea" id="RHEA:45645"/>
    </physiologicalReaction>
</comment>
<keyword evidence="9" id="KW-1185">Reference proteome</keyword>
<sequence length="463" mass="51081">MVNFGGKTILLLLISIHIGSARSDEYDECPEIEGPTVWIDNAPDCQANSSYCHHFGLDYVCSTNITDEGNSCLGGTQVKCAHSQAPPLATPLPINTLKLITYNVWELNYLVAQIGQRERTCRIPAKIFKMNPDVDVVVLEEVFMGGCIVNVNNSLTMRDILGEFGFVHSTRTVGDSLALLPGARVAEKRNSTAENGGVFIASRWPIVQEKQKVFDNYDPTTSDALSAKGVMYARVRKTVEDASKDFHIFGTHMQSTEKTESPGIRVLQAGEIFDFMQGMSIPISEPVIYTGDLNGDLINKEENARAIIDALNANMPSLIGPIKVTYDHQNNDNLDPTDKDAEYLDYILTSNGHEQPVGASTQVFRPRSDQPVEVCRDFRLFKFFMYPHSPDCRETKTVSDLSDHFPVVGIFQYPTDKAEMTTQAPGVHTTSSGSSPVTGAVFAVVTSLTVLINSHIFKKLIFI</sequence>
<dbReference type="CDD" id="cd09078">
    <property type="entry name" value="nSMase"/>
    <property type="match status" value="1"/>
</dbReference>
<evidence type="ECO:0000256" key="2">
    <source>
        <dbReference type="ARBA" id="ARBA00012369"/>
    </source>
</evidence>
<evidence type="ECO:0000256" key="1">
    <source>
        <dbReference type="ARBA" id="ARBA00006335"/>
    </source>
</evidence>
<dbReference type="PANTHER" id="PTHR16320:SF23">
    <property type="entry name" value="SPHINGOMYELINASE C 1"/>
    <property type="match status" value="1"/>
</dbReference>
<dbReference type="PANTHER" id="PTHR16320">
    <property type="entry name" value="SPHINGOMYELINASE FAMILY MEMBER"/>
    <property type="match status" value="1"/>
</dbReference>
<feature type="chain" id="PRO_5036834335" description="sphingomyelin phosphodiesterase" evidence="6">
    <location>
        <begin position="24"/>
        <end position="463"/>
    </location>
</feature>
<accession>A0A914B727</accession>
<dbReference type="OrthoDB" id="10010057at2759"/>
<keyword evidence="3 6" id="KW-0732">Signal</keyword>
<evidence type="ECO:0000256" key="6">
    <source>
        <dbReference type="SAM" id="SignalP"/>
    </source>
</evidence>
<dbReference type="GO" id="GO:0004767">
    <property type="term" value="F:sphingomyelin phosphodiesterase activity"/>
    <property type="evidence" value="ECO:0007669"/>
    <property type="project" value="UniProtKB-EC"/>
</dbReference>
<dbReference type="Gene3D" id="3.60.10.10">
    <property type="entry name" value="Endonuclease/exonuclease/phosphatase"/>
    <property type="match status" value="1"/>
</dbReference>
<organism evidence="8 9">
    <name type="scientific">Patiria miniata</name>
    <name type="common">Bat star</name>
    <name type="synonym">Asterina miniata</name>
    <dbReference type="NCBI Taxonomy" id="46514"/>
    <lineage>
        <taxon>Eukaryota</taxon>
        <taxon>Metazoa</taxon>
        <taxon>Echinodermata</taxon>
        <taxon>Eleutherozoa</taxon>
        <taxon>Asterozoa</taxon>
        <taxon>Asteroidea</taxon>
        <taxon>Valvatacea</taxon>
        <taxon>Valvatida</taxon>
        <taxon>Asterinidae</taxon>
        <taxon>Patiria</taxon>
    </lineage>
</organism>
<dbReference type="InterPro" id="IPR038772">
    <property type="entry name" value="Sph/SMPD2-like"/>
</dbReference>